<dbReference type="Proteomes" id="UP000499080">
    <property type="component" value="Unassembled WGS sequence"/>
</dbReference>
<name>A0A4Y2B5L4_ARAVE</name>
<dbReference type="EMBL" id="BGPR01000050">
    <property type="protein sequence ID" value="GBL86759.1"/>
    <property type="molecule type" value="Genomic_DNA"/>
</dbReference>
<protein>
    <submittedName>
        <fullName evidence="1">Uncharacterized protein</fullName>
    </submittedName>
</protein>
<accession>A0A4Y2B5L4</accession>
<reference evidence="1 2" key="1">
    <citation type="journal article" date="2019" name="Sci. Rep.">
        <title>Orb-weaving spider Araneus ventricosus genome elucidates the spidroin gene catalogue.</title>
        <authorList>
            <person name="Kono N."/>
            <person name="Nakamura H."/>
            <person name="Ohtoshi R."/>
            <person name="Moran D.A.P."/>
            <person name="Shinohara A."/>
            <person name="Yoshida Y."/>
            <person name="Fujiwara M."/>
            <person name="Mori M."/>
            <person name="Tomita M."/>
            <person name="Arakawa K."/>
        </authorList>
    </citation>
    <scope>NUCLEOTIDE SEQUENCE [LARGE SCALE GENOMIC DNA]</scope>
</reference>
<dbReference type="AlphaFoldDB" id="A0A4Y2B5L4"/>
<organism evidence="1 2">
    <name type="scientific">Araneus ventricosus</name>
    <name type="common">Orbweaver spider</name>
    <name type="synonym">Epeira ventricosa</name>
    <dbReference type="NCBI Taxonomy" id="182803"/>
    <lineage>
        <taxon>Eukaryota</taxon>
        <taxon>Metazoa</taxon>
        <taxon>Ecdysozoa</taxon>
        <taxon>Arthropoda</taxon>
        <taxon>Chelicerata</taxon>
        <taxon>Arachnida</taxon>
        <taxon>Araneae</taxon>
        <taxon>Araneomorphae</taxon>
        <taxon>Entelegynae</taxon>
        <taxon>Araneoidea</taxon>
        <taxon>Araneidae</taxon>
        <taxon>Araneus</taxon>
    </lineage>
</organism>
<keyword evidence="2" id="KW-1185">Reference proteome</keyword>
<evidence type="ECO:0000313" key="2">
    <source>
        <dbReference type="Proteomes" id="UP000499080"/>
    </source>
</evidence>
<comment type="caution">
    <text evidence="1">The sequence shown here is derived from an EMBL/GenBank/DDBJ whole genome shotgun (WGS) entry which is preliminary data.</text>
</comment>
<sequence length="88" mass="9888">MSGLVKELLEVIWLSTEDFPGFFLQVKRKCRPDSIERVLGMLSAPINYRNIGEICTLVAVLDASGCFHQQSIPHFTCDTSPWLMDLAS</sequence>
<evidence type="ECO:0000313" key="1">
    <source>
        <dbReference type="EMBL" id="GBL86759.1"/>
    </source>
</evidence>
<proteinExistence type="predicted"/>
<gene>
    <name evidence="1" type="ORF">AVEN_96003_1</name>
</gene>